<dbReference type="Proteomes" id="UP001235939">
    <property type="component" value="Chromosome 01"/>
</dbReference>
<dbReference type="InterPro" id="IPR036249">
    <property type="entry name" value="Thioredoxin-like_sf"/>
</dbReference>
<evidence type="ECO:0000259" key="2">
    <source>
        <dbReference type="PROSITE" id="PS50404"/>
    </source>
</evidence>
<dbReference type="Gene3D" id="3.40.30.10">
    <property type="entry name" value="Glutaredoxin"/>
    <property type="match status" value="1"/>
</dbReference>
<dbReference type="InterPro" id="IPR036282">
    <property type="entry name" value="Glutathione-S-Trfase_C_sf"/>
</dbReference>
<dbReference type="Pfam" id="PF13410">
    <property type="entry name" value="GST_C_2"/>
    <property type="match status" value="1"/>
</dbReference>
<protein>
    <submittedName>
        <fullName evidence="4">GSTO1</fullName>
    </submittedName>
</protein>
<gene>
    <name evidence="4" type="ORF">LAZ67_1001620</name>
</gene>
<dbReference type="SUPFAM" id="SSF47616">
    <property type="entry name" value="GST C-terminal domain-like"/>
    <property type="match status" value="1"/>
</dbReference>
<dbReference type="PROSITE" id="PS50405">
    <property type="entry name" value="GST_CTER"/>
    <property type="match status" value="1"/>
</dbReference>
<dbReference type="EMBL" id="CP092863">
    <property type="protein sequence ID" value="UYV60594.1"/>
    <property type="molecule type" value="Genomic_DNA"/>
</dbReference>
<feature type="domain" description="GST N-terminal" evidence="2">
    <location>
        <begin position="1"/>
        <end position="68"/>
    </location>
</feature>
<accession>A0ABY6JX61</accession>
<reference evidence="4 5" key="1">
    <citation type="submission" date="2022-01" db="EMBL/GenBank/DDBJ databases">
        <title>A chromosomal length assembly of Cordylochernes scorpioides.</title>
        <authorList>
            <person name="Zeh D."/>
            <person name="Zeh J."/>
        </authorList>
    </citation>
    <scope>NUCLEOTIDE SEQUENCE [LARGE SCALE GENOMIC DNA]</scope>
    <source>
        <strain evidence="4">IN4F17</strain>
        <tissue evidence="4">Whole Body</tissue>
    </source>
</reference>
<comment type="similarity">
    <text evidence="1">Belongs to the GST superfamily. Omega family.</text>
</comment>
<keyword evidence="5" id="KW-1185">Reference proteome</keyword>
<dbReference type="InterPro" id="IPR040079">
    <property type="entry name" value="Glutathione_S-Trfase"/>
</dbReference>
<dbReference type="Gene3D" id="1.20.1050.10">
    <property type="match status" value="1"/>
</dbReference>
<dbReference type="InterPro" id="IPR010987">
    <property type="entry name" value="Glutathione-S-Trfase_C-like"/>
</dbReference>
<sequence>MVNYRNCRIIDTVELRVDVVNIHLKDKPEWLVEKNPLGQVPVLEKDGELVRGSMNIIEYLEKHHPCPRLFPENWTQEQQLLEEYDKIIPSAIHKFFTEPDDVLPELWENAQNRMEPLETELAKRATPFFGGEDAPGVLDLMLWPWMELAQVAPKLLGADFNHLKFPKLGSWVRLMESQPFVYKTTVDYPTLLEYMRSYRCGNYQYDMGLSDHC</sequence>
<evidence type="ECO:0000256" key="1">
    <source>
        <dbReference type="ARBA" id="ARBA00011067"/>
    </source>
</evidence>
<dbReference type="PANTHER" id="PTHR43968">
    <property type="match status" value="1"/>
</dbReference>
<proteinExistence type="inferred from homology"/>
<organism evidence="4 5">
    <name type="scientific">Cordylochernes scorpioides</name>
    <dbReference type="NCBI Taxonomy" id="51811"/>
    <lineage>
        <taxon>Eukaryota</taxon>
        <taxon>Metazoa</taxon>
        <taxon>Ecdysozoa</taxon>
        <taxon>Arthropoda</taxon>
        <taxon>Chelicerata</taxon>
        <taxon>Arachnida</taxon>
        <taxon>Pseudoscorpiones</taxon>
        <taxon>Cheliferoidea</taxon>
        <taxon>Chernetidae</taxon>
        <taxon>Cordylochernes</taxon>
    </lineage>
</organism>
<dbReference type="Pfam" id="PF13417">
    <property type="entry name" value="GST_N_3"/>
    <property type="match status" value="1"/>
</dbReference>
<evidence type="ECO:0000313" key="5">
    <source>
        <dbReference type="Proteomes" id="UP001235939"/>
    </source>
</evidence>
<dbReference type="InterPro" id="IPR004045">
    <property type="entry name" value="Glutathione_S-Trfase_N"/>
</dbReference>
<dbReference type="InterPro" id="IPR050983">
    <property type="entry name" value="GST_Omega/HSP26"/>
</dbReference>
<dbReference type="PANTHER" id="PTHR43968:SF6">
    <property type="entry name" value="GLUTATHIONE S-TRANSFERASE OMEGA"/>
    <property type="match status" value="1"/>
</dbReference>
<evidence type="ECO:0000313" key="4">
    <source>
        <dbReference type="EMBL" id="UYV60594.1"/>
    </source>
</evidence>
<name>A0ABY6JX61_9ARAC</name>
<dbReference type="PROSITE" id="PS50404">
    <property type="entry name" value="GST_NTER"/>
    <property type="match status" value="1"/>
</dbReference>
<dbReference type="SUPFAM" id="SSF52833">
    <property type="entry name" value="Thioredoxin-like"/>
    <property type="match status" value="1"/>
</dbReference>
<feature type="domain" description="GST C-terminal" evidence="3">
    <location>
        <begin position="70"/>
        <end position="198"/>
    </location>
</feature>
<evidence type="ECO:0000259" key="3">
    <source>
        <dbReference type="PROSITE" id="PS50405"/>
    </source>
</evidence>
<dbReference type="SFLD" id="SFLDS00019">
    <property type="entry name" value="Glutathione_Transferase_(cytos"/>
    <property type="match status" value="1"/>
</dbReference>